<reference evidence="1" key="1">
    <citation type="journal article" date="2021" name="Proc. Natl. Acad. Sci. U.S.A.">
        <title>A Catalog of Tens of Thousands of Viruses from Human Metagenomes Reveals Hidden Associations with Chronic Diseases.</title>
        <authorList>
            <person name="Tisza M.J."/>
            <person name="Buck C.B."/>
        </authorList>
    </citation>
    <scope>NUCLEOTIDE SEQUENCE</scope>
    <source>
        <strain evidence="1">Ct7dP4</strain>
    </source>
</reference>
<protein>
    <submittedName>
        <fullName evidence="1">Uncharacterized protein</fullName>
    </submittedName>
</protein>
<organism evidence="1">
    <name type="scientific">Siphoviridae sp. ct7dP4</name>
    <dbReference type="NCBI Taxonomy" id="2827787"/>
    <lineage>
        <taxon>Viruses</taxon>
        <taxon>Duplodnaviria</taxon>
        <taxon>Heunggongvirae</taxon>
        <taxon>Uroviricota</taxon>
        <taxon>Caudoviricetes</taxon>
    </lineage>
</organism>
<proteinExistence type="predicted"/>
<accession>A0A8S5TNP2</accession>
<sequence length="85" mass="9654">MDPIKKTLQIENLEIKINSDSSIPHVILNGVDFQAEDIGLQGINIVWETSKDEVPETLIQIDYINGREHPKEISIKQSFPNTLLK</sequence>
<evidence type="ECO:0000313" key="1">
    <source>
        <dbReference type="EMBL" id="DAF64743.1"/>
    </source>
</evidence>
<name>A0A8S5TNP2_9CAUD</name>
<dbReference type="EMBL" id="BK032866">
    <property type="protein sequence ID" value="DAF64743.1"/>
    <property type="molecule type" value="Genomic_DNA"/>
</dbReference>